<dbReference type="RefSeq" id="WP_286001053.1">
    <property type="nucleotide sequence ID" value="NZ_CP127295.1"/>
</dbReference>
<dbReference type="KEGG" id="amog:QRX60_13120"/>
<gene>
    <name evidence="1" type="ORF">QRX60_13120</name>
</gene>
<protein>
    <submittedName>
        <fullName evidence="1">Uncharacterized protein</fullName>
    </submittedName>
</protein>
<reference evidence="1 2" key="1">
    <citation type="submission" date="2023-06" db="EMBL/GenBank/DDBJ databases">
        <authorList>
            <person name="Oyuntsetseg B."/>
            <person name="Kim S.B."/>
        </authorList>
    </citation>
    <scope>NUCLEOTIDE SEQUENCE [LARGE SCALE GENOMIC DNA]</scope>
    <source>
        <strain evidence="1 2">4-36</strain>
    </source>
</reference>
<dbReference type="Proteomes" id="UP001239397">
    <property type="component" value="Chromosome"/>
</dbReference>
<name>A0A9Y2JWE3_9PSEU</name>
<organism evidence="1 2">
    <name type="scientific">Amycolatopsis mongoliensis</name>
    <dbReference type="NCBI Taxonomy" id="715475"/>
    <lineage>
        <taxon>Bacteria</taxon>
        <taxon>Bacillati</taxon>
        <taxon>Actinomycetota</taxon>
        <taxon>Actinomycetes</taxon>
        <taxon>Pseudonocardiales</taxon>
        <taxon>Pseudonocardiaceae</taxon>
        <taxon>Amycolatopsis</taxon>
    </lineage>
</organism>
<evidence type="ECO:0000313" key="2">
    <source>
        <dbReference type="Proteomes" id="UP001239397"/>
    </source>
</evidence>
<proteinExistence type="predicted"/>
<evidence type="ECO:0000313" key="1">
    <source>
        <dbReference type="EMBL" id="WIY04732.1"/>
    </source>
</evidence>
<dbReference type="AlphaFoldDB" id="A0A9Y2JWE3"/>
<sequence>MSKKPGNVDDQQLNVVARRVLLDGLTALATQLPAVTVVGAQAVYLRTPDVPLTTSAFTSDGDLSLDPLLLVDEPLIERALRDAGFELMDANQPGLWRRLEVVTGTDEPVPVELDLLVGETLAPNQGRRSARIPPHDPKTAKKVPGLEVAAVDRSPLTITALESQDLRAITVNVAGPVALLVAKAYKIHDRLSRQAIKPARLSDKDAADVYRVMLKIEPRQIVAGFESALANDRVGGVAAKGLWYLQQQFGGSDTPGVRMAVAALAGDADEAAIRRVVPAYVNQIRRSIKL</sequence>
<keyword evidence="2" id="KW-1185">Reference proteome</keyword>
<accession>A0A9Y2JWE3</accession>
<dbReference type="EMBL" id="CP127295">
    <property type="protein sequence ID" value="WIY04732.1"/>
    <property type="molecule type" value="Genomic_DNA"/>
</dbReference>